<dbReference type="RefSeq" id="WP_413274412.1">
    <property type="nucleotide sequence ID" value="NZ_JBHFNQ010000224.1"/>
</dbReference>
<sequence>MAAAVVEDLQGNRKIVIGTSEIRGYLRPGVKSTIKTGETVIPGNGHAEADIIGWAITNNYKVIAVAAGRPICENCVQVIEGANGIVASPKKSSPRS</sequence>
<comment type="caution">
    <text evidence="1">The sequence shown here is derived from an EMBL/GenBank/DDBJ whole genome shotgun (WGS) entry which is preliminary data.</text>
</comment>
<reference evidence="1 2" key="1">
    <citation type="submission" date="2024-09" db="EMBL/GenBank/DDBJ databases">
        <title>Floridaenema gen nov. (Aerosakkonemataceae, Aerosakkonematales ord. nov., Cyanobacteria) from benthic tropical and subtropical fresh waters, with the description of four new species.</title>
        <authorList>
            <person name="Moretto J.A."/>
            <person name="Berthold D.E."/>
            <person name="Lefler F.W."/>
            <person name="Huang I.-S."/>
            <person name="Laughinghouse H. IV."/>
        </authorList>
    </citation>
    <scope>NUCLEOTIDE SEQUENCE [LARGE SCALE GENOMIC DNA]</scope>
    <source>
        <strain evidence="1 2">BLCC-F46</strain>
    </source>
</reference>
<evidence type="ECO:0000313" key="1">
    <source>
        <dbReference type="EMBL" id="MFB2881430.1"/>
    </source>
</evidence>
<protein>
    <submittedName>
        <fullName evidence="1">Uncharacterized protein</fullName>
    </submittedName>
</protein>
<keyword evidence="2" id="KW-1185">Reference proteome</keyword>
<dbReference type="EMBL" id="JBHFNQ010000224">
    <property type="protein sequence ID" value="MFB2881430.1"/>
    <property type="molecule type" value="Genomic_DNA"/>
</dbReference>
<dbReference type="Proteomes" id="UP001576774">
    <property type="component" value="Unassembled WGS sequence"/>
</dbReference>
<evidence type="ECO:0000313" key="2">
    <source>
        <dbReference type="Proteomes" id="UP001576774"/>
    </source>
</evidence>
<organism evidence="1 2">
    <name type="scientific">Floridaenema aerugineum BLCC-F46</name>
    <dbReference type="NCBI Taxonomy" id="3153654"/>
    <lineage>
        <taxon>Bacteria</taxon>
        <taxon>Bacillati</taxon>
        <taxon>Cyanobacteriota</taxon>
        <taxon>Cyanophyceae</taxon>
        <taxon>Oscillatoriophycideae</taxon>
        <taxon>Aerosakkonematales</taxon>
        <taxon>Aerosakkonemataceae</taxon>
        <taxon>Floridanema</taxon>
        <taxon>Floridanema aerugineum</taxon>
    </lineage>
</organism>
<gene>
    <name evidence="1" type="ORF">ACE1CC_31645</name>
</gene>
<name>A0ABV4XF43_9CYAN</name>
<accession>A0ABV4XF43</accession>
<proteinExistence type="predicted"/>